<feature type="region of interest" description="Disordered" evidence="1">
    <location>
        <begin position="25"/>
        <end position="45"/>
    </location>
</feature>
<accession>M1DQ00</accession>
<name>M1DQ00_SOLTU</name>
<evidence type="ECO:0000256" key="1">
    <source>
        <dbReference type="SAM" id="MobiDB-lite"/>
    </source>
</evidence>
<feature type="compositionally biased region" description="Polar residues" evidence="1">
    <location>
        <begin position="104"/>
        <end position="118"/>
    </location>
</feature>
<evidence type="ECO:0000313" key="2">
    <source>
        <dbReference type="EnsemblPlants" id="PGSC0003DMT400092533"/>
    </source>
</evidence>
<evidence type="ECO:0000313" key="3">
    <source>
        <dbReference type="Proteomes" id="UP000011115"/>
    </source>
</evidence>
<keyword evidence="3" id="KW-1185">Reference proteome</keyword>
<organism evidence="2 3">
    <name type="scientific">Solanum tuberosum</name>
    <name type="common">Potato</name>
    <dbReference type="NCBI Taxonomy" id="4113"/>
    <lineage>
        <taxon>Eukaryota</taxon>
        <taxon>Viridiplantae</taxon>
        <taxon>Streptophyta</taxon>
        <taxon>Embryophyta</taxon>
        <taxon>Tracheophyta</taxon>
        <taxon>Spermatophyta</taxon>
        <taxon>Magnoliopsida</taxon>
        <taxon>eudicotyledons</taxon>
        <taxon>Gunneridae</taxon>
        <taxon>Pentapetalae</taxon>
        <taxon>asterids</taxon>
        <taxon>lamiids</taxon>
        <taxon>Solanales</taxon>
        <taxon>Solanaceae</taxon>
        <taxon>Solanoideae</taxon>
        <taxon>Solaneae</taxon>
        <taxon>Solanum</taxon>
    </lineage>
</organism>
<dbReference type="PaxDb" id="4113-PGSC0003DMT400092533"/>
<dbReference type="InParanoid" id="M1DQ00"/>
<dbReference type="HOGENOM" id="CLU_1931266_0_0_1"/>
<feature type="compositionally biased region" description="Polar residues" evidence="1">
    <location>
        <begin position="25"/>
        <end position="40"/>
    </location>
</feature>
<feature type="region of interest" description="Disordered" evidence="1">
    <location>
        <begin position="91"/>
        <end position="131"/>
    </location>
</feature>
<dbReference type="Gramene" id="PGSC0003DMT400092533">
    <property type="protein sequence ID" value="PGSC0003DMT400092533"/>
    <property type="gene ID" value="PGSC0003DMG400042104"/>
</dbReference>
<proteinExistence type="predicted"/>
<reference evidence="3" key="1">
    <citation type="journal article" date="2011" name="Nature">
        <title>Genome sequence and analysis of the tuber crop potato.</title>
        <authorList>
            <consortium name="The Potato Genome Sequencing Consortium"/>
        </authorList>
    </citation>
    <scope>NUCLEOTIDE SEQUENCE [LARGE SCALE GENOMIC DNA]</scope>
    <source>
        <strain evidence="3">cv. DM1-3 516 R44</strain>
    </source>
</reference>
<reference evidence="2" key="2">
    <citation type="submission" date="2015-06" db="UniProtKB">
        <authorList>
            <consortium name="EnsemblPlants"/>
        </authorList>
    </citation>
    <scope>IDENTIFICATION</scope>
    <source>
        <strain evidence="2">DM1-3 516 R44</strain>
    </source>
</reference>
<dbReference type="AlphaFoldDB" id="M1DQ00"/>
<dbReference type="Proteomes" id="UP000011115">
    <property type="component" value="Unassembled WGS sequence"/>
</dbReference>
<sequence>MGDNEEDQTPKLDNHRVIHLVTIGLSSSQPPRYSGQSSSHPPHYSGKSLGHPSFAFFKVFLFAKRAIAFSFAEKAIAFKSYLFGGFRRRAQSSRTPPSLLPVRNQPSFNSSTTGNPITKMTPDLPENVLLR</sequence>
<protein>
    <submittedName>
        <fullName evidence="2">Uncharacterized protein</fullName>
    </submittedName>
</protein>
<dbReference type="EnsemblPlants" id="PGSC0003DMT400092533">
    <property type="protein sequence ID" value="PGSC0003DMT400092533"/>
    <property type="gene ID" value="PGSC0003DMG400042104"/>
</dbReference>